<keyword evidence="4" id="KW-1185">Reference proteome</keyword>
<dbReference type="PANTHER" id="PTHR46268">
    <property type="entry name" value="STRESS RESPONSE PROTEIN NHAX"/>
    <property type="match status" value="1"/>
</dbReference>
<reference evidence="3 4" key="1">
    <citation type="submission" date="2019-08" db="EMBL/GenBank/DDBJ databases">
        <authorList>
            <person name="Liang Q."/>
        </authorList>
    </citation>
    <scope>NUCLEOTIDE SEQUENCE [LARGE SCALE GENOMIC DNA]</scope>
    <source>
        <strain evidence="3 4">V1718</strain>
    </source>
</reference>
<dbReference type="PRINTS" id="PR01438">
    <property type="entry name" value="UNVRSLSTRESS"/>
</dbReference>
<feature type="domain" description="UspA" evidence="2">
    <location>
        <begin position="158"/>
        <end position="297"/>
    </location>
</feature>
<dbReference type="InterPro" id="IPR014729">
    <property type="entry name" value="Rossmann-like_a/b/a_fold"/>
</dbReference>
<dbReference type="RefSeq" id="WP_146961686.1">
    <property type="nucleotide sequence ID" value="NZ_CP042467.1"/>
</dbReference>
<feature type="domain" description="UspA" evidence="2">
    <location>
        <begin position="2"/>
        <end position="148"/>
    </location>
</feature>
<dbReference type="OrthoDB" id="3217301at2"/>
<name>A0A5B8XTI6_9DELT</name>
<comment type="similarity">
    <text evidence="1">Belongs to the universal stress protein A family.</text>
</comment>
<protein>
    <submittedName>
        <fullName evidence="3">Universal stress protein</fullName>
    </submittedName>
</protein>
<evidence type="ECO:0000313" key="4">
    <source>
        <dbReference type="Proteomes" id="UP000321595"/>
    </source>
</evidence>
<dbReference type="InterPro" id="IPR006016">
    <property type="entry name" value="UspA"/>
</dbReference>
<dbReference type="CDD" id="cd00293">
    <property type="entry name" value="USP-like"/>
    <property type="match status" value="2"/>
</dbReference>
<dbReference type="Proteomes" id="UP000321595">
    <property type="component" value="Chromosome"/>
</dbReference>
<sequence length="298" mass="31755">MKIALAVDLSPESASAAKVAERLVKRLGGTLEVVFVLEPEFWDAGDVGGLMRGIMSADPLGSGPKSLAEDPEICARIESDISEFAAKHLSVPYTCVILEGRADRELSRYAAGHDFLCVGAPLGATTRFALGSVAERLAHRPHTRTLIAKDSGNPDEWVVAVDFSEGEGLFVLEAMRLAKAYGAKVHLLHVMPAPMPPSTDLAAMSISPESLSMKALRDWSEKELARTLEAAKAVEGVAVEAHLRVGYAAMGIEDFVEDTGAGLVVLGTHGRSRLEDALLGSVAWGVVKRMPTSILLMK</sequence>
<accession>A0A5B8XTI6</accession>
<dbReference type="EMBL" id="CP042467">
    <property type="protein sequence ID" value="QED28874.1"/>
    <property type="molecule type" value="Genomic_DNA"/>
</dbReference>
<evidence type="ECO:0000256" key="1">
    <source>
        <dbReference type="ARBA" id="ARBA00008791"/>
    </source>
</evidence>
<dbReference type="Gene3D" id="3.40.50.620">
    <property type="entry name" value="HUPs"/>
    <property type="match status" value="2"/>
</dbReference>
<dbReference type="KEGG" id="bbae:FRD01_16830"/>
<evidence type="ECO:0000259" key="2">
    <source>
        <dbReference type="Pfam" id="PF00582"/>
    </source>
</evidence>
<dbReference type="AlphaFoldDB" id="A0A5B8XTI6"/>
<dbReference type="InterPro" id="IPR006015">
    <property type="entry name" value="Universal_stress_UspA"/>
</dbReference>
<organism evidence="3 4">
    <name type="scientific">Microvenator marinus</name>
    <dbReference type="NCBI Taxonomy" id="2600177"/>
    <lineage>
        <taxon>Bacteria</taxon>
        <taxon>Deltaproteobacteria</taxon>
        <taxon>Bradymonadales</taxon>
        <taxon>Microvenatoraceae</taxon>
        <taxon>Microvenator</taxon>
    </lineage>
</organism>
<gene>
    <name evidence="3" type="ORF">FRD01_16830</name>
</gene>
<dbReference type="PANTHER" id="PTHR46268:SF6">
    <property type="entry name" value="UNIVERSAL STRESS PROTEIN UP12"/>
    <property type="match status" value="1"/>
</dbReference>
<proteinExistence type="inferred from homology"/>
<dbReference type="Pfam" id="PF00582">
    <property type="entry name" value="Usp"/>
    <property type="match status" value="2"/>
</dbReference>
<evidence type="ECO:0000313" key="3">
    <source>
        <dbReference type="EMBL" id="QED28874.1"/>
    </source>
</evidence>
<dbReference type="SUPFAM" id="SSF52402">
    <property type="entry name" value="Adenine nucleotide alpha hydrolases-like"/>
    <property type="match status" value="2"/>
</dbReference>